<feature type="compositionally biased region" description="Low complexity" evidence="1">
    <location>
        <begin position="493"/>
        <end position="508"/>
    </location>
</feature>
<feature type="compositionally biased region" description="Polar residues" evidence="1">
    <location>
        <begin position="388"/>
        <end position="400"/>
    </location>
</feature>
<feature type="region of interest" description="Disordered" evidence="1">
    <location>
        <begin position="544"/>
        <end position="565"/>
    </location>
</feature>
<feature type="region of interest" description="Disordered" evidence="1">
    <location>
        <begin position="446"/>
        <end position="476"/>
    </location>
</feature>
<sequence length="974" mass="106110">MMARWYTAHPEKMCAEQNKNGTILFHECLCQFNYATHKRRMGMLKFKHCALADEMRKQADFDMYKVIGFSCLVFVVLAIVVFCSFKWYQQTKKNPCEGCCSCFFCCHKKKKKRRGENGHCSGPGGGQDVQDSSAGFDQNWVHDMNADVGSFHQNGVGNGHVGAQHGSNDSNRNTLCMKFCLSEPVQDCCEFFDCDLMWRKKNVYTQPQLGRSKKSQGGDGGGVGSGGTNNVHGEHNSAYALQPTNLNQSLYSNQEEPGTLQRRPTRPAPPPPQLPGAPGSVQHVMPMYDDGTLIDDDIICDPVPEAPPSPEPVRKQQPDQPRSIYVDPLAFLQKPFLRFSIALSGKDANKATEAGSRDEDEPDALYSRVKDFVMSKVRKTGSVASLNRASEAGVSNNPDGSSARGKGKYDRTGSLASLHDITEAELDKNYSGSKRSMSLASLNMHDNTMQSNIGPSGNPSKHASRQSIADEDVSPHQRDEYIDLEEMARKMAARAAQQQQGNKANSASPSISSRTAVVAPHVVVSQPLSVQALQQQSINHQLNTSIGGGGYPASQASPTEDRTPDFIPASAYSVKPLVDKLQEQQQRNVPPTPSGYEIGPSVLYPNQSQQQQQQVVPTVSGSFATQNNIQQKQAPPVTSGSPFVQSNYTSFNQVPVASLQNNAPSPPPVLANEGGGGGMGGRPAVPSRPSVVPPATPSPRMAGIVVPYNGGAPLSTQQSQQSHNYQQHNAAPSSVSSTPNSTLNRANKPSVPPRPTVLPENPNYKSVGRPVAGPPSPKILDGRKTPGAGLPGSPLIAPKPTTLGAAGISPMTMHEQQILQQQLLQQQQLQQMYLQQQNPHMNPAMHQLLLQQQMQHEHTIMTPAVQQQLLQEQQMLQQMLQHQQHYQLQQQYQHHLQQQLLQQQLQQQGMRYRQPLSSTSSTGSSTSSQSSRSQHHHSTLTKPKHPPPPPPQSHQAGANTSNGAIVITPIESSI</sequence>
<proteinExistence type="evidence at transcript level"/>
<evidence type="ECO:0000313" key="3">
    <source>
        <dbReference type="EMBL" id="LAB69665.1"/>
    </source>
</evidence>
<keyword evidence="2" id="KW-0472">Membrane</keyword>
<keyword evidence="2" id="KW-1133">Transmembrane helix</keyword>
<organism evidence="3">
    <name type="scientific">Hirondellea gigas</name>
    <dbReference type="NCBI Taxonomy" id="1518452"/>
    <lineage>
        <taxon>Eukaryota</taxon>
        <taxon>Metazoa</taxon>
        <taxon>Ecdysozoa</taxon>
        <taxon>Arthropoda</taxon>
        <taxon>Crustacea</taxon>
        <taxon>Multicrustacea</taxon>
        <taxon>Malacostraca</taxon>
        <taxon>Eumalacostraca</taxon>
        <taxon>Peracarida</taxon>
        <taxon>Amphipoda</taxon>
        <taxon>Amphilochidea</taxon>
        <taxon>Lysianassida</taxon>
        <taxon>Lysianassidira</taxon>
        <taxon>Lysianassoidea</taxon>
        <taxon>Lysianassidae</taxon>
        <taxon>Hirondellea</taxon>
    </lineage>
</organism>
<keyword evidence="3" id="KW-0808">Transferase</keyword>
<evidence type="ECO:0000313" key="4">
    <source>
        <dbReference type="EMBL" id="LAC21956.1"/>
    </source>
</evidence>
<feature type="region of interest" description="Disordered" evidence="1">
    <location>
        <begin position="658"/>
        <end position="798"/>
    </location>
</feature>
<keyword evidence="2" id="KW-0812">Transmembrane</keyword>
<protein>
    <submittedName>
        <fullName evidence="3 4">Alpha-protein kinase 1-like</fullName>
    </submittedName>
</protein>
<dbReference type="GO" id="GO:0016301">
    <property type="term" value="F:kinase activity"/>
    <property type="evidence" value="ECO:0007669"/>
    <property type="project" value="UniProtKB-KW"/>
</dbReference>
<feature type="compositionally biased region" description="Low complexity" evidence="1">
    <location>
        <begin position="717"/>
        <end position="731"/>
    </location>
</feature>
<feature type="region of interest" description="Disordered" evidence="1">
    <location>
        <begin position="250"/>
        <end position="320"/>
    </location>
</feature>
<feature type="compositionally biased region" description="Low complexity" evidence="1">
    <location>
        <begin position="917"/>
        <end position="932"/>
    </location>
</feature>
<reference evidence="4" key="1">
    <citation type="submission" date="2017-11" db="EMBL/GenBank/DDBJ databases">
        <title>The sensing device of the deep-sea amphipod.</title>
        <authorList>
            <person name="Kobayashi H."/>
            <person name="Nagahama T."/>
            <person name="Arai W."/>
            <person name="Sasagawa Y."/>
            <person name="Umeda M."/>
            <person name="Hayashi T."/>
            <person name="Nikaido I."/>
            <person name="Watanabe H."/>
            <person name="Oguri K."/>
            <person name="Kitazato H."/>
            <person name="Fujioka K."/>
            <person name="Kido Y."/>
            <person name="Takami H."/>
        </authorList>
    </citation>
    <scope>NUCLEOTIDE SEQUENCE</scope>
    <source>
        <tissue evidence="4">Whole body</tissue>
    </source>
</reference>
<keyword evidence="3" id="KW-0418">Kinase</keyword>
<feature type="region of interest" description="Disordered" evidence="1">
    <location>
        <begin position="209"/>
        <end position="235"/>
    </location>
</feature>
<feature type="compositionally biased region" description="Pro residues" evidence="1">
    <location>
        <begin position="266"/>
        <end position="275"/>
    </location>
</feature>
<feature type="compositionally biased region" description="Gly residues" evidence="1">
    <location>
        <begin position="217"/>
        <end position="227"/>
    </location>
</feature>
<feature type="region of interest" description="Disordered" evidence="1">
    <location>
        <begin position="908"/>
        <end position="974"/>
    </location>
</feature>
<dbReference type="AlphaFoldDB" id="A0A2P2I6L8"/>
<name>A0A2P2I6L8_9CRUS</name>
<evidence type="ECO:0000256" key="2">
    <source>
        <dbReference type="SAM" id="Phobius"/>
    </source>
</evidence>
<feature type="compositionally biased region" description="Polar residues" evidence="1">
    <location>
        <begin position="446"/>
        <end position="467"/>
    </location>
</feature>
<feature type="region of interest" description="Disordered" evidence="1">
    <location>
        <begin position="490"/>
        <end position="512"/>
    </location>
</feature>
<evidence type="ECO:0000256" key="1">
    <source>
        <dbReference type="SAM" id="MobiDB-lite"/>
    </source>
</evidence>
<feature type="transmembrane region" description="Helical" evidence="2">
    <location>
        <begin position="66"/>
        <end position="88"/>
    </location>
</feature>
<feature type="region of interest" description="Disordered" evidence="1">
    <location>
        <begin position="388"/>
        <end position="412"/>
    </location>
</feature>
<feature type="compositionally biased region" description="Basic residues" evidence="1">
    <location>
        <begin position="933"/>
        <end position="945"/>
    </location>
</feature>
<reference evidence="3" key="2">
    <citation type="journal article" date="2018" name="Biosci. Biotechnol. Biochem.">
        <title>Polysaccharide hydrolase of the hadal zone amphipods Hirondellea gigas.</title>
        <authorList>
            <person name="Kobayashi H."/>
            <person name="Nagahama T."/>
            <person name="Arai W."/>
            <person name="Sasagawa Y."/>
            <person name="Umeda M."/>
            <person name="Hayashi T."/>
            <person name="Nikaido I."/>
            <person name="Watanabe H."/>
            <person name="Oguri K."/>
            <person name="Kitazato H."/>
            <person name="Fujioka K."/>
            <person name="Kido Y."/>
            <person name="Takami H."/>
        </authorList>
    </citation>
    <scope>NUCLEOTIDE SEQUENCE</scope>
    <source>
        <tissue evidence="3">Whole body</tissue>
    </source>
</reference>
<dbReference type="EMBL" id="IACF01004069">
    <property type="protein sequence ID" value="LAB69665.1"/>
    <property type="molecule type" value="mRNA"/>
</dbReference>
<accession>A0A2P2I6L8</accession>
<feature type="compositionally biased region" description="Polar residues" evidence="1">
    <location>
        <begin position="732"/>
        <end position="747"/>
    </location>
</feature>
<dbReference type="EMBL" id="IACT01002689">
    <property type="protein sequence ID" value="LAC21956.1"/>
    <property type="molecule type" value="mRNA"/>
</dbReference>